<dbReference type="GO" id="GO:0005975">
    <property type="term" value="P:carbohydrate metabolic process"/>
    <property type="evidence" value="ECO:0007669"/>
    <property type="project" value="InterPro"/>
</dbReference>
<reference evidence="6 7" key="1">
    <citation type="submission" date="2015-10" db="EMBL/GenBank/DDBJ databases">
        <title>Draft Genome of Actinomyces odontolyticus subsp. actinosynbacter strain XH001.</title>
        <authorList>
            <person name="Mclean J.S."/>
            <person name="He X."/>
        </authorList>
    </citation>
    <scope>NUCLEOTIDE SEQUENCE [LARGE SCALE GENOMIC DNA]</scope>
    <source>
        <strain evidence="6 7">XH001</strain>
    </source>
</reference>
<evidence type="ECO:0000256" key="2">
    <source>
        <dbReference type="ARBA" id="ARBA00006285"/>
    </source>
</evidence>
<dbReference type="InterPro" id="IPR015883">
    <property type="entry name" value="Glyco_hydro_20_cat"/>
</dbReference>
<evidence type="ECO:0000313" key="7">
    <source>
        <dbReference type="Proteomes" id="UP000054686"/>
    </source>
</evidence>
<organism evidence="6 7">
    <name type="scientific">Schaalia odontolytica</name>
    <dbReference type="NCBI Taxonomy" id="1660"/>
    <lineage>
        <taxon>Bacteria</taxon>
        <taxon>Bacillati</taxon>
        <taxon>Actinomycetota</taxon>
        <taxon>Actinomycetes</taxon>
        <taxon>Actinomycetales</taxon>
        <taxon>Actinomycetaceae</taxon>
        <taxon>Schaalia</taxon>
    </lineage>
</organism>
<keyword evidence="4 6" id="KW-0378">Hydrolase</keyword>
<dbReference type="EMBL" id="LLVT01000001">
    <property type="protein sequence ID" value="KSW12842.1"/>
    <property type="molecule type" value="Genomic_DNA"/>
</dbReference>
<name>A0A0V8RXZ8_9ACTO</name>
<dbReference type="RefSeq" id="WP_060565675.1">
    <property type="nucleotide sequence ID" value="NZ_CP040006.1"/>
</dbReference>
<dbReference type="GO" id="GO:0004563">
    <property type="term" value="F:beta-N-acetylhexosaminidase activity"/>
    <property type="evidence" value="ECO:0007669"/>
    <property type="project" value="UniProtKB-EC"/>
</dbReference>
<dbReference type="PRINTS" id="PR00738">
    <property type="entry name" value="GLHYDRLASE20"/>
</dbReference>
<dbReference type="EC" id="3.2.1.52" evidence="3"/>
<evidence type="ECO:0000256" key="4">
    <source>
        <dbReference type="ARBA" id="ARBA00022801"/>
    </source>
</evidence>
<dbReference type="InterPro" id="IPR017853">
    <property type="entry name" value="GH"/>
</dbReference>
<dbReference type="PANTHER" id="PTHR22600">
    <property type="entry name" value="BETA-HEXOSAMINIDASE"/>
    <property type="match status" value="1"/>
</dbReference>
<gene>
    <name evidence="6" type="ORF">APY09_00275</name>
</gene>
<protein>
    <recommendedName>
        <fullName evidence="3">beta-N-acetylhexosaminidase</fullName>
        <ecNumber evidence="3">3.2.1.52</ecNumber>
    </recommendedName>
</protein>
<proteinExistence type="inferred from homology"/>
<dbReference type="GO" id="GO:0016020">
    <property type="term" value="C:membrane"/>
    <property type="evidence" value="ECO:0007669"/>
    <property type="project" value="TreeGrafter"/>
</dbReference>
<dbReference type="Gene3D" id="3.20.20.80">
    <property type="entry name" value="Glycosidases"/>
    <property type="match status" value="1"/>
</dbReference>
<evidence type="ECO:0000256" key="1">
    <source>
        <dbReference type="ARBA" id="ARBA00001231"/>
    </source>
</evidence>
<dbReference type="InterPro" id="IPR025705">
    <property type="entry name" value="Beta_hexosaminidase_sua/sub"/>
</dbReference>
<accession>A0A0V8RXZ8</accession>
<sequence length="387" mass="42784">MATTHPRLPHDTTRPPACSWRGLLVDSARTFWPVPTMELLLTVMARYRFNVLHWHLTDNTGWRMRVPGYPMLTAIGGNIPRQPSDWYDPECAPGRKGSWRLTPAHSTQGFYSDANIRHLVNFAAARDIRIVPEISIPSHAGAAIRAYPHLGNPTLVNKAAQGVNETLWPSAASLSFVEAVFHHACSLFPSPTIHIGGASTDWGPWESDLSLMRAGLTSGAAIERLFIDRALRTLHFHGRRAAAWDSFTRTYPTPPPGTTLLAHCPGNTGRQAAESSGAPWILADADILTLSHPGRTNSPLEPAHALFDDLTQALHGERLKGVEAVAWSSSVTTPDLLFYHLLPRLIVVAEAAWHGEDALPWDKLAPLVEHEMAHLRHTIPYWNPQRP</sequence>
<dbReference type="GO" id="GO:0030203">
    <property type="term" value="P:glycosaminoglycan metabolic process"/>
    <property type="evidence" value="ECO:0007669"/>
    <property type="project" value="TreeGrafter"/>
</dbReference>
<evidence type="ECO:0000256" key="3">
    <source>
        <dbReference type="ARBA" id="ARBA00012663"/>
    </source>
</evidence>
<dbReference type="Proteomes" id="UP000054686">
    <property type="component" value="Unassembled WGS sequence"/>
</dbReference>
<comment type="catalytic activity">
    <reaction evidence="1">
        <text>Hydrolysis of terminal non-reducing N-acetyl-D-hexosamine residues in N-acetyl-beta-D-hexosaminides.</text>
        <dbReference type="EC" id="3.2.1.52"/>
    </reaction>
</comment>
<dbReference type="Pfam" id="PF00728">
    <property type="entry name" value="Glyco_hydro_20"/>
    <property type="match status" value="1"/>
</dbReference>
<evidence type="ECO:0000259" key="5">
    <source>
        <dbReference type="Pfam" id="PF00728"/>
    </source>
</evidence>
<comment type="similarity">
    <text evidence="2">Belongs to the glycosyl hydrolase 20 family.</text>
</comment>
<evidence type="ECO:0000313" key="6">
    <source>
        <dbReference type="EMBL" id="KSW12842.1"/>
    </source>
</evidence>
<dbReference type="AlphaFoldDB" id="A0A0V8RXZ8"/>
<comment type="caution">
    <text evidence="6">The sequence shown here is derived from an EMBL/GenBank/DDBJ whole genome shotgun (WGS) entry which is preliminary data.</text>
</comment>
<dbReference type="OrthoDB" id="9763537at2"/>
<feature type="domain" description="Glycoside hydrolase family 20 catalytic" evidence="5">
    <location>
        <begin position="19"/>
        <end position="355"/>
    </location>
</feature>
<dbReference type="PANTHER" id="PTHR22600:SF57">
    <property type="entry name" value="BETA-N-ACETYLHEXOSAMINIDASE"/>
    <property type="match status" value="1"/>
</dbReference>
<dbReference type="SUPFAM" id="SSF51445">
    <property type="entry name" value="(Trans)glycosidases"/>
    <property type="match status" value="1"/>
</dbReference>